<dbReference type="AlphaFoldDB" id="A0A0U3H0K6"/>
<dbReference type="KEGG" id="prr:AT705_24500"/>
<dbReference type="Proteomes" id="UP000069015">
    <property type="component" value="Plasmid pMBL6842"/>
</dbReference>
<protein>
    <submittedName>
        <fullName evidence="3">Uncharacterized protein</fullName>
    </submittedName>
</protein>
<evidence type="ECO:0000313" key="4">
    <source>
        <dbReference type="Proteomes" id="UP000069015"/>
    </source>
</evidence>
<evidence type="ECO:0000313" key="3">
    <source>
        <dbReference type="EMBL" id="ALU46126.1"/>
    </source>
</evidence>
<dbReference type="RefSeq" id="WP_058798961.1">
    <property type="nucleotide sequence ID" value="NZ_CP013613.1"/>
</dbReference>
<feature type="domain" description="DUF7146" evidence="2">
    <location>
        <begin position="133"/>
        <end position="233"/>
    </location>
</feature>
<organism evidence="3 4">
    <name type="scientific">Pseudoalteromonas rubra</name>
    <dbReference type="NCBI Taxonomy" id="43658"/>
    <lineage>
        <taxon>Bacteria</taxon>
        <taxon>Pseudomonadati</taxon>
        <taxon>Pseudomonadota</taxon>
        <taxon>Gammaproteobacteria</taxon>
        <taxon>Alteromonadales</taxon>
        <taxon>Pseudoalteromonadaceae</taxon>
        <taxon>Pseudoalteromonas</taxon>
    </lineage>
</organism>
<dbReference type="InterPro" id="IPR055570">
    <property type="entry name" value="DUF7146"/>
</dbReference>
<dbReference type="Pfam" id="PF13362">
    <property type="entry name" value="Toprim_3"/>
    <property type="match status" value="1"/>
</dbReference>
<accession>A0A0U3H0K6</accession>
<evidence type="ECO:0000259" key="1">
    <source>
        <dbReference type="Pfam" id="PF13362"/>
    </source>
</evidence>
<feature type="domain" description="Toprim" evidence="1">
    <location>
        <begin position="256"/>
        <end position="346"/>
    </location>
</feature>
<dbReference type="Pfam" id="PF23639">
    <property type="entry name" value="DUF7146"/>
    <property type="match status" value="1"/>
</dbReference>
<evidence type="ECO:0000259" key="2">
    <source>
        <dbReference type="Pfam" id="PF23639"/>
    </source>
</evidence>
<keyword evidence="3" id="KW-0614">Plasmid</keyword>
<reference evidence="3 4" key="1">
    <citation type="submission" date="2015-12" db="EMBL/GenBank/DDBJ databases">
        <title>Complete genome sequence of Pseudoalteromonas rubra SCSIO 6842, harboring a conjugative plasmid.</title>
        <authorList>
            <person name="Li B."/>
            <person name="Wang X."/>
        </authorList>
    </citation>
    <scope>NUCLEOTIDE SEQUENCE [LARGE SCALE GENOMIC DNA]</scope>
    <source>
        <strain evidence="3 4">SCSIO 6842</strain>
        <plasmid evidence="3 4">pMBL6842</plasmid>
    </source>
</reference>
<geneLocation type="plasmid" evidence="3 4">
    <name>pMBL6842</name>
</geneLocation>
<name>A0A0U3H0K6_9GAMM</name>
<gene>
    <name evidence="3" type="ORF">AT705_24500</name>
</gene>
<proteinExistence type="predicted"/>
<dbReference type="EMBL" id="CP013613">
    <property type="protein sequence ID" value="ALU46126.1"/>
    <property type="molecule type" value="Genomic_DNA"/>
</dbReference>
<dbReference type="InterPro" id="IPR006171">
    <property type="entry name" value="TOPRIM_dom"/>
</dbReference>
<sequence>MSINHVNFDKVAKVKTLVSQLGGWERIFIRYSGLAASLHRGTHLQTCPKTKQGNSVFRWLCDYRETGGAYHNDAGPMSDGIEVIAWYQGCTYAQALDELIGVCINACNRDQAPRNASAPRRQSQVSGQRVKDTTAVLRKVNSMAQPIAGTHAETYLRALGIQASLDTVHELGFHPDLVTRDEDAEYWAHYPSMLAMVRDVDGNPVTMQRTFLDPTQPVMADLRRPKMVFSSPAAIRGCAIQLDQPVCVGQGSYLVGISNSVESALRIRESTGTPMWAGLSNALTQAVQFPECVRYVLIYIDGKSDDAELNMARRLQARLQAQGRHAATLVLPCTRGISPFDWAQLHTDTDGRGFSNALKAQSHSKLSWHV</sequence>